<protein>
    <submittedName>
        <fullName evidence="1">Uncharacterized protein</fullName>
    </submittedName>
</protein>
<gene>
    <name evidence="1" type="ORF">VP01_11099g1</name>
</gene>
<evidence type="ECO:0000313" key="2">
    <source>
        <dbReference type="Proteomes" id="UP000037035"/>
    </source>
</evidence>
<evidence type="ECO:0000313" key="1">
    <source>
        <dbReference type="EMBL" id="KNZ63728.1"/>
    </source>
</evidence>
<sequence length="77" mass="8778">MLTLQGPLHVQAFTLEKICKPFPTQVVSTPFDNVPLNLPINCYFPKYLTTLSEQQNQLLCTRPEVNLFKLVSITTIQ</sequence>
<accession>A0A0L6VSN4</accession>
<dbReference type="VEuPathDB" id="FungiDB:VP01_11099g1"/>
<name>A0A0L6VSN4_9BASI</name>
<reference evidence="1 2" key="1">
    <citation type="submission" date="2015-08" db="EMBL/GenBank/DDBJ databases">
        <title>Next Generation Sequencing and Analysis of the Genome of Puccinia sorghi L Schw, the Causal Agent of Maize Common Rust.</title>
        <authorList>
            <person name="Rochi L."/>
            <person name="Burguener G."/>
            <person name="Darino M."/>
            <person name="Turjanski A."/>
            <person name="Kreff E."/>
            <person name="Dieguez M.J."/>
            <person name="Sacco F."/>
        </authorList>
    </citation>
    <scope>NUCLEOTIDE SEQUENCE [LARGE SCALE GENOMIC DNA]</scope>
    <source>
        <strain evidence="1 2">RO10H11247</strain>
    </source>
</reference>
<dbReference type="Proteomes" id="UP000037035">
    <property type="component" value="Unassembled WGS sequence"/>
</dbReference>
<comment type="caution">
    <text evidence="1">The sequence shown here is derived from an EMBL/GenBank/DDBJ whole genome shotgun (WGS) entry which is preliminary data.</text>
</comment>
<keyword evidence="2" id="KW-1185">Reference proteome</keyword>
<feature type="non-terminal residue" evidence="1">
    <location>
        <position position="77"/>
    </location>
</feature>
<dbReference type="AlphaFoldDB" id="A0A0L6VSN4"/>
<dbReference type="EMBL" id="LAVV01001220">
    <property type="protein sequence ID" value="KNZ63728.1"/>
    <property type="molecule type" value="Genomic_DNA"/>
</dbReference>
<dbReference type="OrthoDB" id="2506572at2759"/>
<proteinExistence type="predicted"/>
<organism evidence="1 2">
    <name type="scientific">Puccinia sorghi</name>
    <dbReference type="NCBI Taxonomy" id="27349"/>
    <lineage>
        <taxon>Eukaryota</taxon>
        <taxon>Fungi</taxon>
        <taxon>Dikarya</taxon>
        <taxon>Basidiomycota</taxon>
        <taxon>Pucciniomycotina</taxon>
        <taxon>Pucciniomycetes</taxon>
        <taxon>Pucciniales</taxon>
        <taxon>Pucciniaceae</taxon>
        <taxon>Puccinia</taxon>
    </lineage>
</organism>